<name>A0A1H0UGQ8_9BACT</name>
<keyword evidence="1" id="KW-1133">Transmembrane helix</keyword>
<evidence type="ECO:0000313" key="3">
    <source>
        <dbReference type="Proteomes" id="UP000199073"/>
    </source>
</evidence>
<dbReference type="Proteomes" id="UP000199073">
    <property type="component" value="Unassembled WGS sequence"/>
</dbReference>
<feature type="transmembrane region" description="Helical" evidence="1">
    <location>
        <begin position="20"/>
        <end position="41"/>
    </location>
</feature>
<evidence type="ECO:0000313" key="2">
    <source>
        <dbReference type="EMBL" id="SDP65178.1"/>
    </source>
</evidence>
<dbReference type="AlphaFoldDB" id="A0A1H0UGQ8"/>
<accession>A0A1H0UGQ8</accession>
<sequence>MEMVDNLHPDTAATRNILLLITWINIRLGRIIFMLHYIHLIKKFNIIFFKKTIVDIYLSGISDMNNRQLLPKCSFANLHHNQP</sequence>
<gene>
    <name evidence="2" type="ORF">SAMN05660330_03533</name>
</gene>
<proteinExistence type="predicted"/>
<protein>
    <submittedName>
        <fullName evidence="2">Uncharacterized protein</fullName>
    </submittedName>
</protein>
<reference evidence="2 3" key="1">
    <citation type="submission" date="2016-10" db="EMBL/GenBank/DDBJ databases">
        <authorList>
            <person name="de Groot N.N."/>
        </authorList>
    </citation>
    <scope>NUCLEOTIDE SEQUENCE [LARGE SCALE GENOMIC DNA]</scope>
    <source>
        <strain evidence="2 3">DSM 12130</strain>
    </source>
</reference>
<evidence type="ECO:0000256" key="1">
    <source>
        <dbReference type="SAM" id="Phobius"/>
    </source>
</evidence>
<dbReference type="EMBL" id="FNJI01000032">
    <property type="protein sequence ID" value="SDP65178.1"/>
    <property type="molecule type" value="Genomic_DNA"/>
</dbReference>
<keyword evidence="1" id="KW-0472">Membrane</keyword>
<organism evidence="2 3">
    <name type="scientific">Desulforhopalus singaporensis</name>
    <dbReference type="NCBI Taxonomy" id="91360"/>
    <lineage>
        <taxon>Bacteria</taxon>
        <taxon>Pseudomonadati</taxon>
        <taxon>Thermodesulfobacteriota</taxon>
        <taxon>Desulfobulbia</taxon>
        <taxon>Desulfobulbales</taxon>
        <taxon>Desulfocapsaceae</taxon>
        <taxon>Desulforhopalus</taxon>
    </lineage>
</organism>
<keyword evidence="1" id="KW-0812">Transmembrane</keyword>
<keyword evidence="3" id="KW-1185">Reference proteome</keyword>